<reference evidence="5" key="1">
    <citation type="submission" date="2015-02" db="EMBL/GenBank/DDBJ databases">
        <authorList>
            <person name="Gon?alves P."/>
        </authorList>
    </citation>
    <scope>NUCLEOTIDE SEQUENCE [LARGE SCALE GENOMIC DNA]</scope>
</reference>
<sequence>MAVNLMETFGLVPHCIFPESFNSSATGKIDTLVTSKLREFALELRELHAAAMRTLADVEGNSCAAKKAIAVQNARKRKEEQMGEIYRVLAITLGAPPKPTDPFVWEYYSKDKKYHRVEATPLSFYKDVALVDVSRAISLIHDPRNKHGLYTVERLGNVWGARPVLYVNTDIGKLKETAIRLLKADIPVWFGSDVGKCSSSALGIMDTALYDLDEGFGTTLRMSKAQRLQTGDSSMTHAMVLTAVHIENGKPVRWRVENSWGADACDKVRLPFHHRCAPRSSGEHGADPLSTFSRFVPLPPPFVFFFSSAFLAEPQGYMLMSDEWFDQFVYQIVADRKYIDKALVDVFEHGEPTVLPPWDPMGSLA</sequence>
<accession>A0A0D6ETG4</accession>
<dbReference type="GO" id="GO:0070005">
    <property type="term" value="F:cysteine-type aminopeptidase activity"/>
    <property type="evidence" value="ECO:0007669"/>
    <property type="project" value="InterPro"/>
</dbReference>
<dbReference type="Gene3D" id="3.90.70.10">
    <property type="entry name" value="Cysteine proteinases"/>
    <property type="match status" value="2"/>
</dbReference>
<keyword evidence="2" id="KW-0378">Hydrolase</keyword>
<gene>
    <name evidence="4" type="primary">SPOSA6832_04741</name>
</gene>
<dbReference type="OrthoDB" id="2666448at2759"/>
<dbReference type="SUPFAM" id="SSF54001">
    <property type="entry name" value="Cysteine proteinases"/>
    <property type="match status" value="2"/>
</dbReference>
<dbReference type="AlphaFoldDB" id="A0A0D6ETG4"/>
<evidence type="ECO:0000256" key="3">
    <source>
        <dbReference type="ARBA" id="ARBA00022807"/>
    </source>
</evidence>
<dbReference type="PANTHER" id="PTHR10363:SF2">
    <property type="entry name" value="BLEOMYCIN HYDROLASE"/>
    <property type="match status" value="1"/>
</dbReference>
<protein>
    <submittedName>
        <fullName evidence="4">SPOSA6832_04741-mRNA-1:cds</fullName>
    </submittedName>
</protein>
<proteinExistence type="predicted"/>
<dbReference type="GO" id="GO:0009636">
    <property type="term" value="P:response to toxic substance"/>
    <property type="evidence" value="ECO:0007669"/>
    <property type="project" value="TreeGrafter"/>
</dbReference>
<dbReference type="GO" id="GO:0006508">
    <property type="term" value="P:proteolysis"/>
    <property type="evidence" value="ECO:0007669"/>
    <property type="project" value="UniProtKB-KW"/>
</dbReference>
<dbReference type="Proteomes" id="UP000243876">
    <property type="component" value="Unassembled WGS sequence"/>
</dbReference>
<dbReference type="PIRSF" id="PIRSF005700">
    <property type="entry name" value="PepC"/>
    <property type="match status" value="1"/>
</dbReference>
<dbReference type="Pfam" id="PF03051">
    <property type="entry name" value="Peptidase_C1_2"/>
    <property type="match status" value="2"/>
</dbReference>
<evidence type="ECO:0000256" key="2">
    <source>
        <dbReference type="ARBA" id="ARBA00022801"/>
    </source>
</evidence>
<evidence type="ECO:0000256" key="1">
    <source>
        <dbReference type="ARBA" id="ARBA00022670"/>
    </source>
</evidence>
<organism evidence="4 5">
    <name type="scientific">Sporidiobolus salmonicolor</name>
    <name type="common">Yeast-like fungus</name>
    <name type="synonym">Sporobolomyces salmonicolor</name>
    <dbReference type="NCBI Taxonomy" id="5005"/>
    <lineage>
        <taxon>Eukaryota</taxon>
        <taxon>Fungi</taxon>
        <taxon>Dikarya</taxon>
        <taxon>Basidiomycota</taxon>
        <taxon>Pucciniomycotina</taxon>
        <taxon>Microbotryomycetes</taxon>
        <taxon>Sporidiobolales</taxon>
        <taxon>Sporidiobolaceae</taxon>
        <taxon>Sporobolomyces</taxon>
    </lineage>
</organism>
<keyword evidence="3" id="KW-0788">Thiol protease</keyword>
<dbReference type="EMBL" id="CENE01000038">
    <property type="protein sequence ID" value="CEQ42870.1"/>
    <property type="molecule type" value="Genomic_DNA"/>
</dbReference>
<feature type="non-terminal residue" evidence="4">
    <location>
        <position position="1"/>
    </location>
</feature>
<dbReference type="InterPro" id="IPR038765">
    <property type="entry name" value="Papain-like_cys_pep_sf"/>
</dbReference>
<evidence type="ECO:0000313" key="4">
    <source>
        <dbReference type="EMBL" id="CEQ42870.1"/>
    </source>
</evidence>
<keyword evidence="5" id="KW-1185">Reference proteome</keyword>
<dbReference type="GO" id="GO:0043418">
    <property type="term" value="P:homocysteine catabolic process"/>
    <property type="evidence" value="ECO:0007669"/>
    <property type="project" value="TreeGrafter"/>
</dbReference>
<name>A0A0D6ETG4_SPOSA</name>
<dbReference type="InterPro" id="IPR004134">
    <property type="entry name" value="Peptidase_C1B"/>
</dbReference>
<evidence type="ECO:0000313" key="5">
    <source>
        <dbReference type="Proteomes" id="UP000243876"/>
    </source>
</evidence>
<dbReference type="GO" id="GO:0005737">
    <property type="term" value="C:cytoplasm"/>
    <property type="evidence" value="ECO:0007669"/>
    <property type="project" value="TreeGrafter"/>
</dbReference>
<keyword evidence="1" id="KW-0645">Protease</keyword>
<dbReference type="PANTHER" id="PTHR10363">
    <property type="entry name" value="BLEOMYCIN HYDROLASE"/>
    <property type="match status" value="1"/>
</dbReference>